<dbReference type="Proteomes" id="UP000198915">
    <property type="component" value="Unassembled WGS sequence"/>
</dbReference>
<feature type="transmembrane region" description="Helical" evidence="8">
    <location>
        <begin position="165"/>
        <end position="184"/>
    </location>
</feature>
<proteinExistence type="inferred from homology"/>
<dbReference type="InterPro" id="IPR002781">
    <property type="entry name" value="TM_pro_TauE-like"/>
</dbReference>
<protein>
    <recommendedName>
        <fullName evidence="8">Probable membrane transporter protein</fullName>
    </recommendedName>
</protein>
<keyword evidence="4 8" id="KW-1003">Cell membrane</keyword>
<name>A0A1I3QKZ4_9BACL</name>
<feature type="transmembrane region" description="Helical" evidence="8">
    <location>
        <begin position="104"/>
        <end position="122"/>
    </location>
</feature>
<evidence type="ECO:0000256" key="2">
    <source>
        <dbReference type="ARBA" id="ARBA00009142"/>
    </source>
</evidence>
<evidence type="ECO:0000256" key="7">
    <source>
        <dbReference type="ARBA" id="ARBA00023136"/>
    </source>
</evidence>
<dbReference type="Pfam" id="PF01925">
    <property type="entry name" value="TauE"/>
    <property type="match status" value="1"/>
</dbReference>
<dbReference type="InterPro" id="IPR052017">
    <property type="entry name" value="TSUP"/>
</dbReference>
<evidence type="ECO:0000313" key="9">
    <source>
        <dbReference type="EMBL" id="SFJ33827.1"/>
    </source>
</evidence>
<dbReference type="PANTHER" id="PTHR30269:SF0">
    <property type="entry name" value="MEMBRANE TRANSPORTER PROTEIN YFCA-RELATED"/>
    <property type="match status" value="1"/>
</dbReference>
<feature type="transmembrane region" description="Helical" evidence="8">
    <location>
        <begin position="235"/>
        <end position="253"/>
    </location>
</feature>
<evidence type="ECO:0000256" key="3">
    <source>
        <dbReference type="ARBA" id="ARBA00022448"/>
    </source>
</evidence>
<reference evidence="10" key="1">
    <citation type="submission" date="2016-10" db="EMBL/GenBank/DDBJ databases">
        <authorList>
            <person name="Varghese N."/>
            <person name="Submissions S."/>
        </authorList>
    </citation>
    <scope>NUCLEOTIDE SEQUENCE [LARGE SCALE GENOMIC DNA]</scope>
    <source>
        <strain evidence="10">OK042</strain>
    </source>
</reference>
<dbReference type="STRING" id="1884381.SAMN05518846_10356"/>
<comment type="subcellular location">
    <subcellularLocation>
        <location evidence="1 8">Cell membrane</location>
        <topology evidence="1 8">Multi-pass membrane protein</topology>
    </subcellularLocation>
</comment>
<sequence>MILVEMDLSTILFLALFGFVAAFIDSTVGGGGLISLPALLGLGMPPYLALGTNKLAGTISSATSSITFIRSGKFDKKLMYMLFPVSLIGAYFGAKTVLFVPQELLKVLVIIMMALIFVYTLFNKRFGEVANFKGYTKFTLSVGIPFTFLIGFYDGFFGPGTGSFFVFLMVLLFGYDFVIAAGNGRILNLASNIAALTVFTLEGKVVFVTGLVMGVAMLLGASLGARMAIKTGVRYVRPLFLIVSITLITKMVYELIFS</sequence>
<dbReference type="PANTHER" id="PTHR30269">
    <property type="entry name" value="TRANSMEMBRANE PROTEIN YFCA"/>
    <property type="match status" value="1"/>
</dbReference>
<evidence type="ECO:0000256" key="5">
    <source>
        <dbReference type="ARBA" id="ARBA00022692"/>
    </source>
</evidence>
<evidence type="ECO:0000256" key="8">
    <source>
        <dbReference type="RuleBase" id="RU363041"/>
    </source>
</evidence>
<dbReference type="GO" id="GO:0005886">
    <property type="term" value="C:plasma membrane"/>
    <property type="evidence" value="ECO:0007669"/>
    <property type="project" value="UniProtKB-SubCell"/>
</dbReference>
<keyword evidence="7 8" id="KW-0472">Membrane</keyword>
<feature type="transmembrane region" description="Helical" evidence="8">
    <location>
        <begin position="78"/>
        <end position="98"/>
    </location>
</feature>
<gene>
    <name evidence="9" type="ORF">SAMN05518846_10356</name>
</gene>
<evidence type="ECO:0000256" key="6">
    <source>
        <dbReference type="ARBA" id="ARBA00022989"/>
    </source>
</evidence>
<keyword evidence="5 8" id="KW-0812">Transmembrane</keyword>
<comment type="similarity">
    <text evidence="2 8">Belongs to the 4-toluene sulfonate uptake permease (TSUP) (TC 2.A.102) family.</text>
</comment>
<feature type="transmembrane region" description="Helical" evidence="8">
    <location>
        <begin position="134"/>
        <end position="153"/>
    </location>
</feature>
<evidence type="ECO:0000313" key="10">
    <source>
        <dbReference type="Proteomes" id="UP000198915"/>
    </source>
</evidence>
<dbReference type="EMBL" id="FORT01000003">
    <property type="protein sequence ID" value="SFJ33827.1"/>
    <property type="molecule type" value="Genomic_DNA"/>
</dbReference>
<evidence type="ECO:0000256" key="1">
    <source>
        <dbReference type="ARBA" id="ARBA00004651"/>
    </source>
</evidence>
<keyword evidence="6 8" id="KW-1133">Transmembrane helix</keyword>
<dbReference type="AlphaFoldDB" id="A0A1I3QKZ4"/>
<evidence type="ECO:0000256" key="4">
    <source>
        <dbReference type="ARBA" id="ARBA00022475"/>
    </source>
</evidence>
<organism evidence="9 10">
    <name type="scientific">Brevibacillus centrosporus</name>
    <dbReference type="NCBI Taxonomy" id="54910"/>
    <lineage>
        <taxon>Bacteria</taxon>
        <taxon>Bacillati</taxon>
        <taxon>Bacillota</taxon>
        <taxon>Bacilli</taxon>
        <taxon>Bacillales</taxon>
        <taxon>Paenibacillaceae</taxon>
        <taxon>Brevibacillus</taxon>
    </lineage>
</organism>
<feature type="transmembrane region" description="Helical" evidence="8">
    <location>
        <begin position="205"/>
        <end position="229"/>
    </location>
</feature>
<keyword evidence="3" id="KW-0813">Transport</keyword>
<accession>A0A1I3QKZ4</accession>
<keyword evidence="10" id="KW-1185">Reference proteome</keyword>